<gene>
    <name evidence="1" type="ORF">K402DRAFT_354564</name>
</gene>
<dbReference type="PANTHER" id="PTHR17985">
    <property type="entry name" value="SER/THR-RICH PROTEIN T10 IN DGCR REGION"/>
    <property type="match status" value="1"/>
</dbReference>
<dbReference type="InterPro" id="IPR008551">
    <property type="entry name" value="TANGO2"/>
</dbReference>
<sequence length="319" mass="35291">MCLAVISTSHPQYPLILISNRDEFLGRPTAPADWWEPPNSQVLGGRDLHRSVRGTWLGITKQGRLACLTNFREEGQPIVEGARSRGAIVNAFLTTPADSLETPEEFAKRLVEEEGVTGVGGFSLLYGQLDRSLNEKTYGRGLAIVSNRTPDVNGLIWVGRDQGEVHGLSNSHFGDRTWPKVVEGEELLREAISASAASDETQEALVQRLFDILSIGTIRTQKEGEDFEIYLRQLRNSIFIPALGSSKLAGKRADEIAAADKNETIEATSGIYGTQKQTIILVSREGKVTFTERTVFDAAGRRLEKGQSDRRFKFDIEGW</sequence>
<organism evidence="1 2">
    <name type="scientific">Aulographum hederae CBS 113979</name>
    <dbReference type="NCBI Taxonomy" id="1176131"/>
    <lineage>
        <taxon>Eukaryota</taxon>
        <taxon>Fungi</taxon>
        <taxon>Dikarya</taxon>
        <taxon>Ascomycota</taxon>
        <taxon>Pezizomycotina</taxon>
        <taxon>Dothideomycetes</taxon>
        <taxon>Pleosporomycetidae</taxon>
        <taxon>Aulographales</taxon>
        <taxon>Aulographaceae</taxon>
    </lineage>
</organism>
<dbReference type="Pfam" id="PF05742">
    <property type="entry name" value="TANGO2"/>
    <property type="match status" value="1"/>
</dbReference>
<dbReference type="GO" id="GO:0005794">
    <property type="term" value="C:Golgi apparatus"/>
    <property type="evidence" value="ECO:0007669"/>
    <property type="project" value="TreeGrafter"/>
</dbReference>
<name>A0A6G1H1M5_9PEZI</name>
<dbReference type="GO" id="GO:0007030">
    <property type="term" value="P:Golgi organization"/>
    <property type="evidence" value="ECO:0007669"/>
    <property type="project" value="TreeGrafter"/>
</dbReference>
<reference evidence="1" key="1">
    <citation type="journal article" date="2020" name="Stud. Mycol.">
        <title>101 Dothideomycetes genomes: a test case for predicting lifestyles and emergence of pathogens.</title>
        <authorList>
            <person name="Haridas S."/>
            <person name="Albert R."/>
            <person name="Binder M."/>
            <person name="Bloem J."/>
            <person name="Labutti K."/>
            <person name="Salamov A."/>
            <person name="Andreopoulos B."/>
            <person name="Baker S."/>
            <person name="Barry K."/>
            <person name="Bills G."/>
            <person name="Bluhm B."/>
            <person name="Cannon C."/>
            <person name="Castanera R."/>
            <person name="Culley D."/>
            <person name="Daum C."/>
            <person name="Ezra D."/>
            <person name="Gonzalez J."/>
            <person name="Henrissat B."/>
            <person name="Kuo A."/>
            <person name="Liang C."/>
            <person name="Lipzen A."/>
            <person name="Lutzoni F."/>
            <person name="Magnuson J."/>
            <person name="Mondo S."/>
            <person name="Nolan M."/>
            <person name="Ohm R."/>
            <person name="Pangilinan J."/>
            <person name="Park H.-J."/>
            <person name="Ramirez L."/>
            <person name="Alfaro M."/>
            <person name="Sun H."/>
            <person name="Tritt A."/>
            <person name="Yoshinaga Y."/>
            <person name="Zwiers L.-H."/>
            <person name="Turgeon B."/>
            <person name="Goodwin S."/>
            <person name="Spatafora J."/>
            <person name="Crous P."/>
            <person name="Grigoriev I."/>
        </authorList>
    </citation>
    <scope>NUCLEOTIDE SEQUENCE</scope>
    <source>
        <strain evidence="1">CBS 113979</strain>
    </source>
</reference>
<accession>A0A6G1H1M5</accession>
<dbReference type="Proteomes" id="UP000800041">
    <property type="component" value="Unassembled WGS sequence"/>
</dbReference>
<evidence type="ECO:0000313" key="1">
    <source>
        <dbReference type="EMBL" id="KAF1987075.1"/>
    </source>
</evidence>
<dbReference type="GO" id="GO:0009306">
    <property type="term" value="P:protein secretion"/>
    <property type="evidence" value="ECO:0007669"/>
    <property type="project" value="TreeGrafter"/>
</dbReference>
<protein>
    <submittedName>
        <fullName evidence="1">DUF833-domain-containing protein</fullName>
    </submittedName>
</protein>
<proteinExistence type="predicted"/>
<dbReference type="OrthoDB" id="191601at2759"/>
<evidence type="ECO:0000313" key="2">
    <source>
        <dbReference type="Proteomes" id="UP000800041"/>
    </source>
</evidence>
<keyword evidence="2" id="KW-1185">Reference proteome</keyword>
<dbReference type="EMBL" id="ML977154">
    <property type="protein sequence ID" value="KAF1987075.1"/>
    <property type="molecule type" value="Genomic_DNA"/>
</dbReference>
<dbReference type="PANTHER" id="PTHR17985:SF8">
    <property type="entry name" value="TRANSPORT AND GOLGI ORGANIZATION PROTEIN 2 HOMOLOG"/>
    <property type="match status" value="1"/>
</dbReference>
<dbReference type="AlphaFoldDB" id="A0A6G1H1M5"/>